<keyword evidence="6" id="KW-1185">Reference proteome</keyword>
<evidence type="ECO:0000256" key="1">
    <source>
        <dbReference type="ARBA" id="ARBA00023015"/>
    </source>
</evidence>
<dbReference type="InterPro" id="IPR002577">
    <property type="entry name" value="HTH_HxlR"/>
</dbReference>
<dbReference type="Proteomes" id="UP000837803">
    <property type="component" value="Unassembled WGS sequence"/>
</dbReference>
<accession>A0ABN8FA90</accession>
<dbReference type="PANTHER" id="PTHR33204:SF29">
    <property type="entry name" value="TRANSCRIPTIONAL REGULATOR"/>
    <property type="match status" value="1"/>
</dbReference>
<gene>
    <name evidence="5" type="primary">yybR</name>
    <name evidence="5" type="ORF">LEM8419_03137</name>
</gene>
<evidence type="ECO:0000313" key="5">
    <source>
        <dbReference type="EMBL" id="CAH1002220.1"/>
    </source>
</evidence>
<organism evidence="5 6">
    <name type="scientific">Neolewinella maritima</name>
    <dbReference type="NCBI Taxonomy" id="1383882"/>
    <lineage>
        <taxon>Bacteria</taxon>
        <taxon>Pseudomonadati</taxon>
        <taxon>Bacteroidota</taxon>
        <taxon>Saprospiria</taxon>
        <taxon>Saprospirales</taxon>
        <taxon>Lewinellaceae</taxon>
        <taxon>Neolewinella</taxon>
    </lineage>
</organism>
<dbReference type="Pfam" id="PF01638">
    <property type="entry name" value="HxlR"/>
    <property type="match status" value="1"/>
</dbReference>
<reference evidence="5" key="1">
    <citation type="submission" date="2021-12" db="EMBL/GenBank/DDBJ databases">
        <authorList>
            <person name="Rodrigo-Torres L."/>
            <person name="Arahal R. D."/>
            <person name="Lucena T."/>
        </authorList>
    </citation>
    <scope>NUCLEOTIDE SEQUENCE</scope>
    <source>
        <strain evidence="5">CECT 8419</strain>
    </source>
</reference>
<keyword evidence="1" id="KW-0805">Transcription regulation</keyword>
<evidence type="ECO:0000259" key="4">
    <source>
        <dbReference type="PROSITE" id="PS51118"/>
    </source>
</evidence>
<feature type="domain" description="HTH hxlR-type" evidence="4">
    <location>
        <begin position="14"/>
        <end position="113"/>
    </location>
</feature>
<keyword evidence="2" id="KW-0238">DNA-binding</keyword>
<name>A0ABN8FA90_9BACT</name>
<keyword evidence="3" id="KW-0804">Transcription</keyword>
<dbReference type="InterPro" id="IPR036388">
    <property type="entry name" value="WH-like_DNA-bd_sf"/>
</dbReference>
<protein>
    <submittedName>
        <fullName evidence="5">HTH-type transcriptional regulator YybR</fullName>
    </submittedName>
</protein>
<comment type="caution">
    <text evidence="5">The sequence shown here is derived from an EMBL/GenBank/DDBJ whole genome shotgun (WGS) entry which is preliminary data.</text>
</comment>
<dbReference type="InterPro" id="IPR036390">
    <property type="entry name" value="WH_DNA-bd_sf"/>
</dbReference>
<proteinExistence type="predicted"/>
<evidence type="ECO:0000256" key="3">
    <source>
        <dbReference type="ARBA" id="ARBA00023163"/>
    </source>
</evidence>
<evidence type="ECO:0000256" key="2">
    <source>
        <dbReference type="ARBA" id="ARBA00023125"/>
    </source>
</evidence>
<sequence>MRNTTETKISHGDCPVITSLKVIGGKWKPAILYVLQRDHVLRFGELRGLITGITQKMLTAQLRELQADGLVDRRVYAEVPPRVEYRLTDYGQTLQPLLSAMASWGAVHRERSIQH</sequence>
<dbReference type="PANTHER" id="PTHR33204">
    <property type="entry name" value="TRANSCRIPTIONAL REGULATOR, MARR FAMILY"/>
    <property type="match status" value="1"/>
</dbReference>
<evidence type="ECO:0000313" key="6">
    <source>
        <dbReference type="Proteomes" id="UP000837803"/>
    </source>
</evidence>
<dbReference type="PROSITE" id="PS51118">
    <property type="entry name" value="HTH_HXLR"/>
    <property type="match status" value="1"/>
</dbReference>
<dbReference type="RefSeq" id="WP_238752084.1">
    <property type="nucleotide sequence ID" value="NZ_CAKLPZ010000004.1"/>
</dbReference>
<dbReference type="EMBL" id="CAKLPZ010000004">
    <property type="protein sequence ID" value="CAH1002220.1"/>
    <property type="molecule type" value="Genomic_DNA"/>
</dbReference>
<dbReference type="SUPFAM" id="SSF46785">
    <property type="entry name" value="Winged helix' DNA-binding domain"/>
    <property type="match status" value="1"/>
</dbReference>
<dbReference type="Gene3D" id="1.10.10.10">
    <property type="entry name" value="Winged helix-like DNA-binding domain superfamily/Winged helix DNA-binding domain"/>
    <property type="match status" value="1"/>
</dbReference>